<evidence type="ECO:0000313" key="2">
    <source>
        <dbReference type="EMBL" id="GGO68734.1"/>
    </source>
</evidence>
<organism evidence="2 3">
    <name type="scientific">Bowmanella pacifica</name>
    <dbReference type="NCBI Taxonomy" id="502051"/>
    <lineage>
        <taxon>Bacteria</taxon>
        <taxon>Pseudomonadati</taxon>
        <taxon>Pseudomonadota</taxon>
        <taxon>Gammaproteobacteria</taxon>
        <taxon>Alteromonadales</taxon>
        <taxon>Alteromonadaceae</taxon>
        <taxon>Bowmanella</taxon>
    </lineage>
</organism>
<feature type="chain" id="PRO_5037733921" description="DUF4412 domain-containing protein" evidence="1">
    <location>
        <begin position="21"/>
        <end position="277"/>
    </location>
</feature>
<keyword evidence="3" id="KW-1185">Reference proteome</keyword>
<dbReference type="RefSeq" id="WP_188693548.1">
    <property type="nucleotide sequence ID" value="NZ_BMLS01000002.1"/>
</dbReference>
<dbReference type="EMBL" id="BMLS01000002">
    <property type="protein sequence ID" value="GGO68734.1"/>
    <property type="molecule type" value="Genomic_DNA"/>
</dbReference>
<dbReference type="AlphaFoldDB" id="A0A918DK75"/>
<protein>
    <recommendedName>
        <fullName evidence="4">DUF4412 domain-containing protein</fullName>
    </recommendedName>
</protein>
<accession>A0A918DK75</accession>
<evidence type="ECO:0008006" key="4">
    <source>
        <dbReference type="Google" id="ProtNLM"/>
    </source>
</evidence>
<reference evidence="2" key="2">
    <citation type="submission" date="2020-09" db="EMBL/GenBank/DDBJ databases">
        <authorList>
            <person name="Sun Q."/>
            <person name="Zhou Y."/>
        </authorList>
    </citation>
    <scope>NUCLEOTIDE SEQUENCE</scope>
    <source>
        <strain evidence="2">CGMCC 1.7086</strain>
    </source>
</reference>
<evidence type="ECO:0000256" key="1">
    <source>
        <dbReference type="SAM" id="SignalP"/>
    </source>
</evidence>
<proteinExistence type="predicted"/>
<gene>
    <name evidence="2" type="ORF">GCM10010982_18340</name>
</gene>
<comment type="caution">
    <text evidence="2">The sequence shown here is derived from an EMBL/GenBank/DDBJ whole genome shotgun (WGS) entry which is preliminary data.</text>
</comment>
<name>A0A918DK75_9ALTE</name>
<evidence type="ECO:0000313" key="3">
    <source>
        <dbReference type="Proteomes" id="UP000606935"/>
    </source>
</evidence>
<sequence length="277" mass="29989">MRAYQTVAISLCCLSGSALADIQAVYDFAGQQMDIVVKNDQQMRMNFAPGQFLLRQGEEVYSVNGNPQQGYIAVSLKDIAGMAFGTQAGKASAQQTPPEIVNTGKTEKVAGLSGAVFIATYMQNGKKVSAEMVLSKDARLIEIRQALLDMTAKWSSMVGTNGALPAQFAQMEHHLDGYGGLLRVDNDMRLLKVNQVNKASDYYNLPANTHVQDLSMVSGLLGGAKGMNCEGEAAEYNPLCLMQEATGEAVDESKNEAKQEAKDKVKEKVKGFLKDLF</sequence>
<dbReference type="Proteomes" id="UP000606935">
    <property type="component" value="Unassembled WGS sequence"/>
</dbReference>
<reference evidence="2" key="1">
    <citation type="journal article" date="2014" name="Int. J. Syst. Evol. Microbiol.">
        <title>Complete genome sequence of Corynebacterium casei LMG S-19264T (=DSM 44701T), isolated from a smear-ripened cheese.</title>
        <authorList>
            <consortium name="US DOE Joint Genome Institute (JGI-PGF)"/>
            <person name="Walter F."/>
            <person name="Albersmeier A."/>
            <person name="Kalinowski J."/>
            <person name="Ruckert C."/>
        </authorList>
    </citation>
    <scope>NUCLEOTIDE SEQUENCE</scope>
    <source>
        <strain evidence="2">CGMCC 1.7086</strain>
    </source>
</reference>
<feature type="signal peptide" evidence="1">
    <location>
        <begin position="1"/>
        <end position="20"/>
    </location>
</feature>
<keyword evidence="1" id="KW-0732">Signal</keyword>